<name>A0A448WNY0_9PLAT</name>
<evidence type="ECO:0000313" key="2">
    <source>
        <dbReference type="Proteomes" id="UP000784294"/>
    </source>
</evidence>
<protein>
    <submittedName>
        <fullName evidence="1">Uncharacterized protein</fullName>
    </submittedName>
</protein>
<gene>
    <name evidence="1" type="ORF">PXEA_LOCUS9928</name>
</gene>
<keyword evidence="2" id="KW-1185">Reference proteome</keyword>
<dbReference type="AlphaFoldDB" id="A0A448WNY0"/>
<dbReference type="Proteomes" id="UP000784294">
    <property type="component" value="Unassembled WGS sequence"/>
</dbReference>
<sequence>MTALSSAAGWWAEDLFTQIYNHSSKATPTALRWLFSALEPHSFLFIAPVGITNLRPGVTLQSFMPKSANECSLRNATLDPTIVNNGWIGIQGNGCLYGGRAWSCK</sequence>
<evidence type="ECO:0000313" key="1">
    <source>
        <dbReference type="EMBL" id="VEL16488.1"/>
    </source>
</evidence>
<dbReference type="EMBL" id="CAAALY010028633">
    <property type="protein sequence ID" value="VEL16488.1"/>
    <property type="molecule type" value="Genomic_DNA"/>
</dbReference>
<reference evidence="1" key="1">
    <citation type="submission" date="2018-11" db="EMBL/GenBank/DDBJ databases">
        <authorList>
            <consortium name="Pathogen Informatics"/>
        </authorList>
    </citation>
    <scope>NUCLEOTIDE SEQUENCE</scope>
</reference>
<accession>A0A448WNY0</accession>
<proteinExistence type="predicted"/>
<comment type="caution">
    <text evidence="1">The sequence shown here is derived from an EMBL/GenBank/DDBJ whole genome shotgun (WGS) entry which is preliminary data.</text>
</comment>
<organism evidence="1 2">
    <name type="scientific">Protopolystoma xenopodis</name>
    <dbReference type="NCBI Taxonomy" id="117903"/>
    <lineage>
        <taxon>Eukaryota</taxon>
        <taxon>Metazoa</taxon>
        <taxon>Spiralia</taxon>
        <taxon>Lophotrochozoa</taxon>
        <taxon>Platyhelminthes</taxon>
        <taxon>Monogenea</taxon>
        <taxon>Polyopisthocotylea</taxon>
        <taxon>Polystomatidea</taxon>
        <taxon>Polystomatidae</taxon>
        <taxon>Protopolystoma</taxon>
    </lineage>
</organism>